<name>A0A9W9HZP8_9EURO</name>
<organism evidence="2 3">
    <name type="scientific">Penicillium capsulatum</name>
    <dbReference type="NCBI Taxonomy" id="69766"/>
    <lineage>
        <taxon>Eukaryota</taxon>
        <taxon>Fungi</taxon>
        <taxon>Dikarya</taxon>
        <taxon>Ascomycota</taxon>
        <taxon>Pezizomycotina</taxon>
        <taxon>Eurotiomycetes</taxon>
        <taxon>Eurotiomycetidae</taxon>
        <taxon>Eurotiales</taxon>
        <taxon>Aspergillaceae</taxon>
        <taxon>Penicillium</taxon>
    </lineage>
</organism>
<comment type="caution">
    <text evidence="2">The sequence shown here is derived from an EMBL/GenBank/DDBJ whole genome shotgun (WGS) entry which is preliminary data.</text>
</comment>
<dbReference type="Proteomes" id="UP001146351">
    <property type="component" value="Unassembled WGS sequence"/>
</dbReference>
<dbReference type="AlphaFoldDB" id="A0A9W9HZP8"/>
<feature type="compositionally biased region" description="Basic and acidic residues" evidence="1">
    <location>
        <begin position="34"/>
        <end position="43"/>
    </location>
</feature>
<sequence>MASSALIALSSDSELSELRTSDIDMSDGDDDLDIKDKVADKKPAKAKSVSKKAPTKKKPAAPKAKAPAKRVLKPKVTAKTRHRKSVKESSEASPAKKKASTKKAKEPSDNDVDKDEDPGKPKKKTIRQVMGEELQEISKRMESMKLIKPVPQDHRASRRWRLEIALGMDEEYALQWFGLVMRPFKDGVSYLKQLEQDFDIPDNQLSSNAELAKAIETAFHNCSNQPKCLKIFREALAPFHPVEPVLEERIHQLFDPENTNGVVDIVWLMERTFAGGVRGFLKHVERSMEVPEGLLADDEELVKAFRRALGAYDFSGSYHSGSFPYGLRAALGYRYRTWGYDHIRRLVWEHSPLARKVDWEPTDHELKYHESDDDES</sequence>
<reference evidence="2" key="2">
    <citation type="journal article" date="2023" name="IMA Fungus">
        <title>Comparative genomic study of the Penicillium genus elucidates a diverse pangenome and 15 lateral gene transfer events.</title>
        <authorList>
            <person name="Petersen C."/>
            <person name="Sorensen T."/>
            <person name="Nielsen M.R."/>
            <person name="Sondergaard T.E."/>
            <person name="Sorensen J.L."/>
            <person name="Fitzpatrick D.A."/>
            <person name="Frisvad J.C."/>
            <person name="Nielsen K.L."/>
        </authorList>
    </citation>
    <scope>NUCLEOTIDE SEQUENCE</scope>
    <source>
        <strain evidence="2">IBT 21917</strain>
    </source>
</reference>
<gene>
    <name evidence="2" type="ORF">N7492_007354</name>
</gene>
<feature type="compositionally biased region" description="Acidic residues" evidence="1">
    <location>
        <begin position="24"/>
        <end position="33"/>
    </location>
</feature>
<feature type="compositionally biased region" description="Basic residues" evidence="1">
    <location>
        <begin position="44"/>
        <end position="85"/>
    </location>
</feature>
<dbReference type="EMBL" id="JAPQKO010000005">
    <property type="protein sequence ID" value="KAJ5161962.1"/>
    <property type="molecule type" value="Genomic_DNA"/>
</dbReference>
<evidence type="ECO:0000313" key="2">
    <source>
        <dbReference type="EMBL" id="KAJ5161962.1"/>
    </source>
</evidence>
<evidence type="ECO:0000313" key="3">
    <source>
        <dbReference type="Proteomes" id="UP001146351"/>
    </source>
</evidence>
<keyword evidence="3" id="KW-1185">Reference proteome</keyword>
<feature type="compositionally biased region" description="Low complexity" evidence="1">
    <location>
        <begin position="1"/>
        <end position="13"/>
    </location>
</feature>
<accession>A0A9W9HZP8</accession>
<feature type="region of interest" description="Disordered" evidence="1">
    <location>
        <begin position="1"/>
        <end position="127"/>
    </location>
</feature>
<proteinExistence type="predicted"/>
<protein>
    <submittedName>
        <fullName evidence="2">Uncharacterized protein</fullName>
    </submittedName>
</protein>
<evidence type="ECO:0000256" key="1">
    <source>
        <dbReference type="SAM" id="MobiDB-lite"/>
    </source>
</evidence>
<reference evidence="2" key="1">
    <citation type="submission" date="2022-11" db="EMBL/GenBank/DDBJ databases">
        <authorList>
            <person name="Petersen C."/>
        </authorList>
    </citation>
    <scope>NUCLEOTIDE SEQUENCE</scope>
    <source>
        <strain evidence="2">IBT 21917</strain>
    </source>
</reference>